<comment type="catalytic activity">
    <reaction evidence="9">
        <text>N(4)-(alpha-D-Man-(1-&gt;2)-alpha-D-Man-(1-&gt;2)-alpha-D-Man-(1-&gt;3)-[alpha-D-Man-(1-&gt;2)-alpha-D-Man-(1-&gt;3)-[alpha-D-Man-(1-&gt;2)-alpha-D-Man-(1-&gt;6)]-alpha-D-Man-(1-&gt;6)]-beta-D-Man-(1-&gt;4)-beta-D-GlcNAc-(1-&gt;4)-beta-D-GlcNAc)-L-asparaginyl-[protein] (N-glucan mannose isomer 9A1,2,3B1,2,3) + 4 H2O = N(4)-(alpha-D-Man-(1-&gt;3)-[alpha-D-Man-(1-&gt;3)-[alpha-D-Man-(1-&gt;6)]-alpha-D-Man-(1-&gt;6)]-beta-D-Man-(1-&gt;4)-beta-D-GlcNAc-(1-&gt;4)-beta-D-GlcNAc)-L-asparaginyl-[protein] (N-glucan mannose isomer 5A1,2) + 4 beta-D-mannose</text>
        <dbReference type="Rhea" id="RHEA:56008"/>
        <dbReference type="Rhea" id="RHEA-COMP:14356"/>
        <dbReference type="Rhea" id="RHEA-COMP:14367"/>
        <dbReference type="ChEBI" id="CHEBI:15377"/>
        <dbReference type="ChEBI" id="CHEBI:28563"/>
        <dbReference type="ChEBI" id="CHEBI:59087"/>
        <dbReference type="ChEBI" id="CHEBI:139493"/>
        <dbReference type="EC" id="3.2.1.113"/>
    </reaction>
</comment>
<dbReference type="Proteomes" id="UP000095751">
    <property type="component" value="Unassembled WGS sequence"/>
</dbReference>
<evidence type="ECO:0000256" key="2">
    <source>
        <dbReference type="ARBA" id="ARBA00004922"/>
    </source>
</evidence>
<sequence>MKGFCFVSILSLVFVYFTLQILPSEEWFTSEHYKDKKCRHLKPINPNIDLSVLGAERRERFKAVQRAIGHSWQGYTNIVSLDSYWNQGFIPHDDLKPQSIQGHSWLHYGATLHDSIDTLYLANYTKEYEQAVRWSTSYDIQTTSPQATKTFEYSLRILGGLLGAYSISGDPRLFSAAQNAADAILEGPFQASPTIVPRPFNVLAPSVSSFNECTWIWDWKWKATIQRLYQAAYTAGRNQFTKEHRSNSLAGFGSFGLEFSFISALTGDPKYKKKSDDIFYHVQTYEKNGIIPSSWDVLTGLPISHSGSLGSGSDSFYEYLIKIPVLNSCYYDDGMEMYTDSCTDSDKDHSKLYEKMVRETLTPFHVKRQSIGDDINSTKSQQSFPVDYSNHYDHLLCFLPGMLSLGASSKYPSGSKSLVDNEQHRLARQLLEGCAAIYRRSQTNLSPDTGSFRPGKFNVDDPSFYLRPEYVESLFVIYRLTKDRELQDMAWDVFQSLEKYCKISSGGYAVLKDVNDHKKGHHDDMPSYFLAETLKYLLLIFAPDDYVSLDDFVFTTEAYPLRKLQVNEDVLPLCFLQCRPPTPMPWTLLCFGGIIISVYVAMFFVVSNVSRTFLIALVNDKRKTL</sequence>
<feature type="transmembrane region" description="Helical" evidence="13">
    <location>
        <begin position="584"/>
        <end position="606"/>
    </location>
</feature>
<evidence type="ECO:0000256" key="6">
    <source>
        <dbReference type="ARBA" id="ARBA00022837"/>
    </source>
</evidence>
<organism evidence="15 16">
    <name type="scientific">Fragilariopsis cylindrus CCMP1102</name>
    <dbReference type="NCBI Taxonomy" id="635003"/>
    <lineage>
        <taxon>Eukaryota</taxon>
        <taxon>Sar</taxon>
        <taxon>Stramenopiles</taxon>
        <taxon>Ochrophyta</taxon>
        <taxon>Bacillariophyta</taxon>
        <taxon>Bacillariophyceae</taxon>
        <taxon>Bacillariophycidae</taxon>
        <taxon>Bacillariales</taxon>
        <taxon>Bacillariaceae</taxon>
        <taxon>Fragilariopsis</taxon>
    </lineage>
</organism>
<dbReference type="EC" id="3.2.1.-" evidence="12"/>
<evidence type="ECO:0000256" key="13">
    <source>
        <dbReference type="SAM" id="Phobius"/>
    </source>
</evidence>
<gene>
    <name evidence="15" type="primary">MNS2_1</name>
    <name evidence="15" type="ORF">FRACYDRAFT_261302</name>
</gene>
<dbReference type="PRINTS" id="PR00747">
    <property type="entry name" value="GLYHDRLASE47"/>
</dbReference>
<dbReference type="OrthoDB" id="8118055at2759"/>
<keyword evidence="12" id="KW-0326">Glycosidase</keyword>
<evidence type="ECO:0000256" key="4">
    <source>
        <dbReference type="ARBA" id="ARBA00022723"/>
    </source>
</evidence>
<dbReference type="PANTHER" id="PTHR11742:SF55">
    <property type="entry name" value="ENDOPLASMIC RETICULUM MANNOSYL-OLIGOSACCHARIDE 1,2-ALPHA-MANNOSIDASE"/>
    <property type="match status" value="1"/>
</dbReference>
<evidence type="ECO:0000256" key="11">
    <source>
        <dbReference type="PIRSR" id="PIRSR601382-3"/>
    </source>
</evidence>
<feature type="signal peptide" evidence="14">
    <location>
        <begin position="1"/>
        <end position="20"/>
    </location>
</feature>
<dbReference type="KEGG" id="fcy:FRACYDRAFT_261302"/>
<name>A0A1E7FEU4_9STRA</name>
<comment type="cofactor">
    <cofactor evidence="1 10">
        <name>Ca(2+)</name>
        <dbReference type="ChEBI" id="CHEBI:29108"/>
    </cofactor>
</comment>
<keyword evidence="7 11" id="KW-1015">Disulfide bond</keyword>
<dbReference type="InParanoid" id="A0A1E7FEU4"/>
<dbReference type="InterPro" id="IPR001382">
    <property type="entry name" value="Glyco_hydro_47"/>
</dbReference>
<comment type="pathway">
    <text evidence="2">Protein modification; protein glycosylation.</text>
</comment>
<evidence type="ECO:0000256" key="3">
    <source>
        <dbReference type="ARBA" id="ARBA00007658"/>
    </source>
</evidence>
<keyword evidence="14" id="KW-0732">Signal</keyword>
<evidence type="ECO:0000256" key="7">
    <source>
        <dbReference type="ARBA" id="ARBA00023157"/>
    </source>
</evidence>
<evidence type="ECO:0000256" key="1">
    <source>
        <dbReference type="ARBA" id="ARBA00001913"/>
    </source>
</evidence>
<dbReference type="AlphaFoldDB" id="A0A1E7FEU4"/>
<comment type="catalytic activity">
    <reaction evidence="8">
        <text>N(4)-(alpha-D-Man-(1-&gt;2)-alpha-D-Man-(1-&gt;2)-alpha-D-Man-(1-&gt;3)-[alpha-D-Man-(1-&gt;3)-[alpha-D-Man-(1-&gt;2)-alpha-D-Man-(1-&gt;6)]-alpha-D-Man-(1-&gt;6)]-beta-D-Man-(1-&gt;4)-beta-D-GlcNAc-(1-&gt;4)-beta-D-GlcNAc)-L-asparaginyl-[protein] (N-glucan mannose isomer 8A1,2,3B1,3) + 3 H2O = N(4)-(alpha-D-Man-(1-&gt;3)-[alpha-D-Man-(1-&gt;3)-[alpha-D-Man-(1-&gt;6)]-alpha-D-Man-(1-&gt;6)]-beta-D-Man-(1-&gt;4)-beta-D-GlcNAc-(1-&gt;4)-beta-D-GlcNAc)-L-asparaginyl-[protein] (N-glucan mannose isomer 5A1,2) + 3 beta-D-mannose</text>
        <dbReference type="Rhea" id="RHEA:56028"/>
        <dbReference type="Rhea" id="RHEA-COMP:14358"/>
        <dbReference type="Rhea" id="RHEA-COMP:14367"/>
        <dbReference type="ChEBI" id="CHEBI:15377"/>
        <dbReference type="ChEBI" id="CHEBI:28563"/>
        <dbReference type="ChEBI" id="CHEBI:59087"/>
        <dbReference type="ChEBI" id="CHEBI:60628"/>
        <dbReference type="EC" id="3.2.1.113"/>
    </reaction>
</comment>
<evidence type="ECO:0000256" key="9">
    <source>
        <dbReference type="ARBA" id="ARBA00048605"/>
    </source>
</evidence>
<evidence type="ECO:0000256" key="5">
    <source>
        <dbReference type="ARBA" id="ARBA00022801"/>
    </source>
</evidence>
<evidence type="ECO:0000313" key="16">
    <source>
        <dbReference type="Proteomes" id="UP000095751"/>
    </source>
</evidence>
<keyword evidence="16" id="KW-1185">Reference proteome</keyword>
<evidence type="ECO:0000313" key="15">
    <source>
        <dbReference type="EMBL" id="OEU16575.1"/>
    </source>
</evidence>
<keyword evidence="5 12" id="KW-0378">Hydrolase</keyword>
<dbReference type="EMBL" id="KV784358">
    <property type="protein sequence ID" value="OEU16575.1"/>
    <property type="molecule type" value="Genomic_DNA"/>
</dbReference>
<feature type="binding site" evidence="10">
    <location>
        <position position="556"/>
    </location>
    <ligand>
        <name>Ca(2+)</name>
        <dbReference type="ChEBI" id="CHEBI:29108"/>
    </ligand>
</feature>
<keyword evidence="13" id="KW-0812">Transmembrane</keyword>
<keyword evidence="6 10" id="KW-0106">Calcium</keyword>
<dbReference type="InterPro" id="IPR036026">
    <property type="entry name" value="Seven-hairpin_glycosidases"/>
</dbReference>
<protein>
    <recommendedName>
        <fullName evidence="12">alpha-1,2-Mannosidase</fullName>
        <ecNumber evidence="12">3.2.1.-</ecNumber>
    </recommendedName>
</protein>
<proteinExistence type="inferred from homology"/>
<dbReference type="GO" id="GO:0016020">
    <property type="term" value="C:membrane"/>
    <property type="evidence" value="ECO:0007669"/>
    <property type="project" value="InterPro"/>
</dbReference>
<keyword evidence="4 10" id="KW-0479">Metal-binding</keyword>
<dbReference type="GO" id="GO:0005509">
    <property type="term" value="F:calcium ion binding"/>
    <property type="evidence" value="ECO:0007669"/>
    <property type="project" value="InterPro"/>
</dbReference>
<feature type="disulfide bond" evidence="11">
    <location>
        <begin position="397"/>
        <end position="434"/>
    </location>
</feature>
<feature type="chain" id="PRO_5009193027" description="alpha-1,2-Mannosidase" evidence="14">
    <location>
        <begin position="21"/>
        <end position="625"/>
    </location>
</feature>
<dbReference type="GO" id="GO:0005783">
    <property type="term" value="C:endoplasmic reticulum"/>
    <property type="evidence" value="ECO:0007669"/>
    <property type="project" value="TreeGrafter"/>
</dbReference>
<dbReference type="InterPro" id="IPR012341">
    <property type="entry name" value="6hp_glycosidase-like_sf"/>
</dbReference>
<dbReference type="Pfam" id="PF01532">
    <property type="entry name" value="Glyco_hydro_47"/>
    <property type="match status" value="2"/>
</dbReference>
<dbReference type="Gene3D" id="1.50.10.10">
    <property type="match status" value="1"/>
</dbReference>
<evidence type="ECO:0000256" key="14">
    <source>
        <dbReference type="SAM" id="SignalP"/>
    </source>
</evidence>
<accession>A0A1E7FEU4</accession>
<evidence type="ECO:0000256" key="10">
    <source>
        <dbReference type="PIRSR" id="PIRSR601382-2"/>
    </source>
</evidence>
<dbReference type="GO" id="GO:0005975">
    <property type="term" value="P:carbohydrate metabolic process"/>
    <property type="evidence" value="ECO:0007669"/>
    <property type="project" value="InterPro"/>
</dbReference>
<dbReference type="InterPro" id="IPR050749">
    <property type="entry name" value="Glycosyl_Hydrolase_47"/>
</dbReference>
<evidence type="ECO:0000256" key="12">
    <source>
        <dbReference type="RuleBase" id="RU361193"/>
    </source>
</evidence>
<dbReference type="GO" id="GO:0004571">
    <property type="term" value="F:mannosyl-oligosaccharide 1,2-alpha-mannosidase activity"/>
    <property type="evidence" value="ECO:0007669"/>
    <property type="project" value="InterPro"/>
</dbReference>
<dbReference type="PANTHER" id="PTHR11742">
    <property type="entry name" value="MANNOSYL-OLIGOSACCHARIDE ALPHA-1,2-MANNOSIDASE-RELATED"/>
    <property type="match status" value="1"/>
</dbReference>
<keyword evidence="13" id="KW-0472">Membrane</keyword>
<keyword evidence="13" id="KW-1133">Transmembrane helix</keyword>
<comment type="similarity">
    <text evidence="3 12">Belongs to the glycosyl hydrolase 47 family.</text>
</comment>
<reference evidence="15 16" key="1">
    <citation type="submission" date="2016-09" db="EMBL/GenBank/DDBJ databases">
        <title>Extensive genetic diversity and differential bi-allelic expression allows diatom success in the polar Southern Ocean.</title>
        <authorList>
            <consortium name="DOE Joint Genome Institute"/>
            <person name="Mock T."/>
            <person name="Otillar R.P."/>
            <person name="Strauss J."/>
            <person name="Dupont C."/>
            <person name="Frickenhaus S."/>
            <person name="Maumus F."/>
            <person name="Mcmullan M."/>
            <person name="Sanges R."/>
            <person name="Schmutz J."/>
            <person name="Toseland A."/>
            <person name="Valas R."/>
            <person name="Veluchamy A."/>
            <person name="Ward B.J."/>
            <person name="Allen A."/>
            <person name="Barry K."/>
            <person name="Falciatore A."/>
            <person name="Ferrante M."/>
            <person name="Fortunato A.E."/>
            <person name="Gloeckner G."/>
            <person name="Gruber A."/>
            <person name="Hipkin R."/>
            <person name="Janech M."/>
            <person name="Kroth P."/>
            <person name="Leese F."/>
            <person name="Lindquist E."/>
            <person name="Lyon B.R."/>
            <person name="Martin J."/>
            <person name="Mayer C."/>
            <person name="Parker M."/>
            <person name="Quesneville H."/>
            <person name="Raymond J."/>
            <person name="Uhlig C."/>
            <person name="Valentin K.U."/>
            <person name="Worden A.Z."/>
            <person name="Armbrust E.V."/>
            <person name="Bowler C."/>
            <person name="Green B."/>
            <person name="Moulton V."/>
            <person name="Van Oosterhout C."/>
            <person name="Grigoriev I."/>
        </authorList>
    </citation>
    <scope>NUCLEOTIDE SEQUENCE [LARGE SCALE GENOMIC DNA]</scope>
    <source>
        <strain evidence="15 16">CCMP1102</strain>
    </source>
</reference>
<evidence type="ECO:0000256" key="8">
    <source>
        <dbReference type="ARBA" id="ARBA00047669"/>
    </source>
</evidence>
<dbReference type="SUPFAM" id="SSF48225">
    <property type="entry name" value="Seven-hairpin glycosidases"/>
    <property type="match status" value="1"/>
</dbReference>